<evidence type="ECO:0000256" key="1">
    <source>
        <dbReference type="SAM" id="MobiDB-lite"/>
    </source>
</evidence>
<gene>
    <name evidence="2" type="ORF">AVEN_225302_1</name>
</gene>
<protein>
    <submittedName>
        <fullName evidence="2">Uncharacterized protein</fullName>
    </submittedName>
</protein>
<feature type="region of interest" description="Disordered" evidence="1">
    <location>
        <begin position="1"/>
        <end position="22"/>
    </location>
</feature>
<reference evidence="2 3" key="1">
    <citation type="journal article" date="2019" name="Sci. Rep.">
        <title>Orb-weaving spider Araneus ventricosus genome elucidates the spidroin gene catalogue.</title>
        <authorList>
            <person name="Kono N."/>
            <person name="Nakamura H."/>
            <person name="Ohtoshi R."/>
            <person name="Moran D.A.P."/>
            <person name="Shinohara A."/>
            <person name="Yoshida Y."/>
            <person name="Fujiwara M."/>
            <person name="Mori M."/>
            <person name="Tomita M."/>
            <person name="Arakawa K."/>
        </authorList>
    </citation>
    <scope>NUCLEOTIDE SEQUENCE [LARGE SCALE GENOMIC DNA]</scope>
</reference>
<feature type="compositionally biased region" description="Basic and acidic residues" evidence="1">
    <location>
        <begin position="12"/>
        <end position="22"/>
    </location>
</feature>
<accession>A0A4Y2AL53</accession>
<keyword evidence="3" id="KW-1185">Reference proteome</keyword>
<evidence type="ECO:0000313" key="2">
    <source>
        <dbReference type="EMBL" id="GBL80631.1"/>
    </source>
</evidence>
<comment type="caution">
    <text evidence="2">The sequence shown here is derived from an EMBL/GenBank/DDBJ whole genome shotgun (WGS) entry which is preliminary data.</text>
</comment>
<organism evidence="2 3">
    <name type="scientific">Araneus ventricosus</name>
    <name type="common">Orbweaver spider</name>
    <name type="synonym">Epeira ventricosa</name>
    <dbReference type="NCBI Taxonomy" id="182803"/>
    <lineage>
        <taxon>Eukaryota</taxon>
        <taxon>Metazoa</taxon>
        <taxon>Ecdysozoa</taxon>
        <taxon>Arthropoda</taxon>
        <taxon>Chelicerata</taxon>
        <taxon>Arachnida</taxon>
        <taxon>Araneae</taxon>
        <taxon>Araneomorphae</taxon>
        <taxon>Entelegynae</taxon>
        <taxon>Araneoidea</taxon>
        <taxon>Araneidae</taxon>
        <taxon>Araneus</taxon>
    </lineage>
</organism>
<evidence type="ECO:0000313" key="3">
    <source>
        <dbReference type="Proteomes" id="UP000499080"/>
    </source>
</evidence>
<dbReference type="Proteomes" id="UP000499080">
    <property type="component" value="Unassembled WGS sequence"/>
</dbReference>
<name>A0A4Y2AL53_ARAVE</name>
<dbReference type="EMBL" id="BGPR01000022">
    <property type="protein sequence ID" value="GBL80631.1"/>
    <property type="molecule type" value="Genomic_DNA"/>
</dbReference>
<proteinExistence type="predicted"/>
<sequence>MALAFTRGVSCEGRHSAAKSEKRPCPFLQKENKRKELRERAVRISHFDSSRPNFATLLRFWEHQTPSWECSKAMKAELGRPSHKEKALKKSLKSTFLFKLVFQH</sequence>
<dbReference type="AlphaFoldDB" id="A0A4Y2AL53"/>